<dbReference type="Gene3D" id="2.40.50.230">
    <property type="entry name" value="Gp5 N-terminal domain"/>
    <property type="match status" value="1"/>
</dbReference>
<proteinExistence type="predicted"/>
<dbReference type="InterPro" id="IPR037026">
    <property type="entry name" value="Vgr_OB-fold_dom_sf"/>
</dbReference>
<dbReference type="EMBL" id="AP023420">
    <property type="protein sequence ID" value="BCK82971.1"/>
    <property type="molecule type" value="Genomic_DNA"/>
</dbReference>
<accession>A0A810QBM2</accession>
<keyword evidence="3" id="KW-1185">Reference proteome</keyword>
<gene>
    <name evidence="2" type="ORF">MM59RIKEN_02900</name>
</gene>
<protein>
    <recommendedName>
        <fullName evidence="4">Phage baseplate assembly protein V</fullName>
    </recommendedName>
</protein>
<evidence type="ECO:0000256" key="1">
    <source>
        <dbReference type="SAM" id="MobiDB-lite"/>
    </source>
</evidence>
<evidence type="ECO:0000313" key="2">
    <source>
        <dbReference type="EMBL" id="BCK82971.1"/>
    </source>
</evidence>
<organism evidence="2 3">
    <name type="scientific">Pusillibacter faecalis</name>
    <dbReference type="NCBI Taxonomy" id="2714358"/>
    <lineage>
        <taxon>Bacteria</taxon>
        <taxon>Bacillati</taxon>
        <taxon>Bacillota</taxon>
        <taxon>Clostridia</taxon>
        <taxon>Eubacteriales</taxon>
        <taxon>Oscillospiraceae</taxon>
        <taxon>Pusillibacter</taxon>
    </lineage>
</organism>
<dbReference type="RefSeq" id="WP_213542530.1">
    <property type="nucleotide sequence ID" value="NZ_AP023420.1"/>
</dbReference>
<dbReference type="AlphaFoldDB" id="A0A810QBM2"/>
<evidence type="ECO:0000313" key="3">
    <source>
        <dbReference type="Proteomes" id="UP000679848"/>
    </source>
</evidence>
<dbReference type="Proteomes" id="UP000679848">
    <property type="component" value="Chromosome"/>
</dbReference>
<evidence type="ECO:0008006" key="4">
    <source>
        <dbReference type="Google" id="ProtNLM"/>
    </source>
</evidence>
<name>A0A810QBM2_9FIRM</name>
<dbReference type="KEGG" id="pfaa:MM59RIKEN_02900"/>
<feature type="region of interest" description="Disordered" evidence="1">
    <location>
        <begin position="127"/>
        <end position="147"/>
    </location>
</feature>
<sequence length="147" mass="15592">MENNIRLGKISAIDYAAGTVRVVYHEKDDAVTAPIPLISSEYFMPEVDDMVMVLHLSNGTEAGVVLGRPWSEKNKPPEGSKGLYRKDLARSPGEAMIRYKDGTMTIKAAKLVIDGTVTVSGDVTAGGVSLDNHTHTDSMGGGTSGPS</sequence>
<reference evidence="2" key="1">
    <citation type="submission" date="2020-09" db="EMBL/GenBank/DDBJ databases">
        <title>New species isolated from human feces.</title>
        <authorList>
            <person name="Kitahara M."/>
            <person name="Shigeno Y."/>
            <person name="Shime M."/>
            <person name="Matsumoto Y."/>
            <person name="Nakamura S."/>
            <person name="Motooka D."/>
            <person name="Fukuoka S."/>
            <person name="Nishikawa H."/>
            <person name="Benno Y."/>
        </authorList>
    </citation>
    <scope>NUCLEOTIDE SEQUENCE</scope>
    <source>
        <strain evidence="2">MM59</strain>
    </source>
</reference>